<feature type="compositionally biased region" description="Basic and acidic residues" evidence="8">
    <location>
        <begin position="127"/>
        <end position="140"/>
    </location>
</feature>
<dbReference type="AlphaFoldDB" id="A0A443SB27"/>
<evidence type="ECO:0000256" key="8">
    <source>
        <dbReference type="SAM" id="MobiDB-lite"/>
    </source>
</evidence>
<evidence type="ECO:0000256" key="2">
    <source>
        <dbReference type="ARBA" id="ARBA00005364"/>
    </source>
</evidence>
<gene>
    <name evidence="11" type="ORF">B4U80_05526</name>
</gene>
<proteinExistence type="inferred from homology"/>
<evidence type="ECO:0000256" key="6">
    <source>
        <dbReference type="ARBA" id="ARBA00022989"/>
    </source>
</evidence>
<feature type="compositionally biased region" description="Basic and acidic residues" evidence="8">
    <location>
        <begin position="153"/>
        <end position="200"/>
    </location>
</feature>
<feature type="non-terminal residue" evidence="11">
    <location>
        <position position="1"/>
    </location>
</feature>
<dbReference type="InterPro" id="IPR004837">
    <property type="entry name" value="NaCa_Exmemb"/>
</dbReference>
<evidence type="ECO:0000313" key="12">
    <source>
        <dbReference type="Proteomes" id="UP000288716"/>
    </source>
</evidence>
<evidence type="ECO:0000256" key="3">
    <source>
        <dbReference type="ARBA" id="ARBA00022449"/>
    </source>
</evidence>
<dbReference type="EMBL" id="NCKV01004430">
    <property type="protein sequence ID" value="RWS24771.1"/>
    <property type="molecule type" value="Genomic_DNA"/>
</dbReference>
<dbReference type="OrthoDB" id="2127281at2759"/>
<keyword evidence="7 9" id="KW-0472">Membrane</keyword>
<feature type="region of interest" description="Disordered" evidence="8">
    <location>
        <begin position="1"/>
        <end position="24"/>
    </location>
</feature>
<dbReference type="PANTHER" id="PTHR10846:SF73">
    <property type="entry name" value="SODIUM_CALCIUM EXCHANGER MEMBRANE REGION DOMAIN-CONTAINING PROTEIN"/>
    <property type="match status" value="1"/>
</dbReference>
<dbReference type="Proteomes" id="UP000288716">
    <property type="component" value="Unassembled WGS sequence"/>
</dbReference>
<dbReference type="GO" id="GO:0005886">
    <property type="term" value="C:plasma membrane"/>
    <property type="evidence" value="ECO:0007669"/>
    <property type="project" value="TreeGrafter"/>
</dbReference>
<keyword evidence="3" id="KW-0050">Antiport</keyword>
<dbReference type="GO" id="GO:0006874">
    <property type="term" value="P:intracellular calcium ion homeostasis"/>
    <property type="evidence" value="ECO:0007669"/>
    <property type="project" value="TreeGrafter"/>
</dbReference>
<feature type="compositionally biased region" description="Polar residues" evidence="8">
    <location>
        <begin position="1"/>
        <end position="21"/>
    </location>
</feature>
<dbReference type="PANTHER" id="PTHR10846">
    <property type="entry name" value="SODIUM/POTASSIUM/CALCIUM EXCHANGER"/>
    <property type="match status" value="1"/>
</dbReference>
<feature type="transmembrane region" description="Helical" evidence="9">
    <location>
        <begin position="284"/>
        <end position="306"/>
    </location>
</feature>
<evidence type="ECO:0000256" key="7">
    <source>
        <dbReference type="ARBA" id="ARBA00023136"/>
    </source>
</evidence>
<feature type="compositionally biased region" description="Polar residues" evidence="8">
    <location>
        <begin position="141"/>
        <end position="151"/>
    </location>
</feature>
<dbReference type="GO" id="GO:0008273">
    <property type="term" value="F:calcium, potassium:sodium antiporter activity"/>
    <property type="evidence" value="ECO:0007669"/>
    <property type="project" value="TreeGrafter"/>
</dbReference>
<keyword evidence="5 9" id="KW-0812">Transmembrane</keyword>
<evidence type="ECO:0000313" key="11">
    <source>
        <dbReference type="EMBL" id="RWS24771.1"/>
    </source>
</evidence>
<dbReference type="VEuPathDB" id="VectorBase:LDEU007269"/>
<keyword evidence="4" id="KW-0813">Transport</keyword>
<dbReference type="Pfam" id="PF01699">
    <property type="entry name" value="Na_Ca_ex"/>
    <property type="match status" value="1"/>
</dbReference>
<comment type="caution">
    <text evidence="11">The sequence shown here is derived from an EMBL/GenBank/DDBJ whole genome shotgun (WGS) entry which is preliminary data.</text>
</comment>
<feature type="domain" description="Sodium/calcium exchanger membrane region" evidence="10">
    <location>
        <begin position="246"/>
        <end position="343"/>
    </location>
</feature>
<sequence length="399" mass="45076">QSSIRNVKQSNKQSSRVSNEDSFYFLDNEHKSKSELEKQFLESKSVKQSTNNDDSKISPLLRRLQSRSSQRDNQYQRIPEVSEQYVRSPVYMRFVPESQPLQSNDGENSETHTNDTNEGENVPVNAKTEDENKETEKPETQAENESENGGNRETPETEERNKNENSENGAKEGSEVSSESQEKKEISTESSSGKEPETKTKPRKGTVWNIIKHADVKECIPAAYREFPRDIFGQKWRSRGFIIIHIAVVFYMFYCLAVVCDHYFLPSLEECSQRLNLSEDVAGATFMAAGSSAPELFTAILGVFIAKGDVGTGTIVGSAVFNILFVIGLCGILAGKYISISFIHSPKRFFCKNPNISICSLNALFYRITEHYGNHYNIFCFDCDLYSSVDCSICVQLFH</sequence>
<dbReference type="STRING" id="299467.A0A443SB27"/>
<dbReference type="InterPro" id="IPR044880">
    <property type="entry name" value="NCX_ion-bd_dom_sf"/>
</dbReference>
<protein>
    <submittedName>
        <fullName evidence="11">Sodium/potassium/calcium exchanger-like protein</fullName>
    </submittedName>
</protein>
<keyword evidence="4" id="KW-0109">Calcium transport</keyword>
<evidence type="ECO:0000256" key="5">
    <source>
        <dbReference type="ARBA" id="ARBA00022692"/>
    </source>
</evidence>
<evidence type="ECO:0000256" key="9">
    <source>
        <dbReference type="SAM" id="Phobius"/>
    </source>
</evidence>
<dbReference type="InterPro" id="IPR004481">
    <property type="entry name" value="K/Na/Ca-exchanger"/>
</dbReference>
<feature type="non-terminal residue" evidence="11">
    <location>
        <position position="399"/>
    </location>
</feature>
<feature type="transmembrane region" description="Helical" evidence="9">
    <location>
        <begin position="241"/>
        <end position="264"/>
    </location>
</feature>
<reference evidence="11 12" key="1">
    <citation type="journal article" date="2018" name="Gigascience">
        <title>Genomes of trombidid mites reveal novel predicted allergens and laterally-transferred genes associated with secondary metabolism.</title>
        <authorList>
            <person name="Dong X."/>
            <person name="Chaisiri K."/>
            <person name="Xia D."/>
            <person name="Armstrong S.D."/>
            <person name="Fang Y."/>
            <person name="Donnelly M.J."/>
            <person name="Kadowaki T."/>
            <person name="McGarry J.W."/>
            <person name="Darby A.C."/>
            <person name="Makepeace B.L."/>
        </authorList>
    </citation>
    <scope>NUCLEOTIDE SEQUENCE [LARGE SCALE GENOMIC DNA]</scope>
    <source>
        <strain evidence="11">UoL-UT</strain>
    </source>
</reference>
<feature type="transmembrane region" description="Helical" evidence="9">
    <location>
        <begin position="318"/>
        <end position="338"/>
    </location>
</feature>
<comment type="similarity">
    <text evidence="2">Belongs to the Ca(2+):cation antiporter (CaCA) (TC 2.A.19) family. SLC24A subfamily.</text>
</comment>
<evidence type="ECO:0000259" key="10">
    <source>
        <dbReference type="Pfam" id="PF01699"/>
    </source>
</evidence>
<name>A0A443SB27_9ACAR</name>
<keyword evidence="12" id="KW-1185">Reference proteome</keyword>
<keyword evidence="6 9" id="KW-1133">Transmembrane helix</keyword>
<keyword evidence="4" id="KW-0106">Calcium</keyword>
<comment type="subcellular location">
    <subcellularLocation>
        <location evidence="1">Membrane</location>
        <topology evidence="1">Multi-pass membrane protein</topology>
    </subcellularLocation>
</comment>
<evidence type="ECO:0000256" key="1">
    <source>
        <dbReference type="ARBA" id="ARBA00004141"/>
    </source>
</evidence>
<keyword evidence="4" id="KW-0406">Ion transport</keyword>
<accession>A0A443SB27</accession>
<dbReference type="Gene3D" id="1.20.1420.30">
    <property type="entry name" value="NCX, central ion-binding region"/>
    <property type="match status" value="1"/>
</dbReference>
<dbReference type="GO" id="GO:0005262">
    <property type="term" value="F:calcium channel activity"/>
    <property type="evidence" value="ECO:0007669"/>
    <property type="project" value="TreeGrafter"/>
</dbReference>
<feature type="region of interest" description="Disordered" evidence="8">
    <location>
        <begin position="38"/>
        <end position="203"/>
    </location>
</feature>
<evidence type="ECO:0000256" key="4">
    <source>
        <dbReference type="ARBA" id="ARBA00022568"/>
    </source>
</evidence>
<organism evidence="11 12">
    <name type="scientific">Leptotrombidium deliense</name>
    <dbReference type="NCBI Taxonomy" id="299467"/>
    <lineage>
        <taxon>Eukaryota</taxon>
        <taxon>Metazoa</taxon>
        <taxon>Ecdysozoa</taxon>
        <taxon>Arthropoda</taxon>
        <taxon>Chelicerata</taxon>
        <taxon>Arachnida</taxon>
        <taxon>Acari</taxon>
        <taxon>Acariformes</taxon>
        <taxon>Trombidiformes</taxon>
        <taxon>Prostigmata</taxon>
        <taxon>Anystina</taxon>
        <taxon>Parasitengona</taxon>
        <taxon>Trombiculoidea</taxon>
        <taxon>Trombiculidae</taxon>
        <taxon>Leptotrombidium</taxon>
    </lineage>
</organism>